<dbReference type="InterPro" id="IPR020846">
    <property type="entry name" value="MFS_dom"/>
</dbReference>
<dbReference type="FunFam" id="1.20.1250.20:FF:000218">
    <property type="entry name" value="facilitated trehalose transporter Tret1"/>
    <property type="match status" value="1"/>
</dbReference>
<feature type="domain" description="Major facilitator superfamily (MFS) profile" evidence="9">
    <location>
        <begin position="19"/>
        <end position="448"/>
    </location>
</feature>
<dbReference type="PANTHER" id="PTHR48021">
    <property type="match status" value="1"/>
</dbReference>
<dbReference type="InterPro" id="IPR005828">
    <property type="entry name" value="MFS_sugar_transport-like"/>
</dbReference>
<evidence type="ECO:0000256" key="5">
    <source>
        <dbReference type="ARBA" id="ARBA00022692"/>
    </source>
</evidence>
<dbReference type="PROSITE" id="PS50850">
    <property type="entry name" value="MFS"/>
    <property type="match status" value="1"/>
</dbReference>
<dbReference type="InterPro" id="IPR036259">
    <property type="entry name" value="MFS_trans_sf"/>
</dbReference>
<dbReference type="PANTHER" id="PTHR48021:SF33">
    <property type="entry name" value="AT22075P-RELATED"/>
    <property type="match status" value="1"/>
</dbReference>
<comment type="caution">
    <text evidence="10">The sequence shown here is derived from an EMBL/GenBank/DDBJ whole genome shotgun (WGS) entry which is preliminary data.</text>
</comment>
<dbReference type="AlphaFoldDB" id="A0A4C1YKE8"/>
<keyword evidence="4" id="KW-0762">Sugar transport</keyword>
<evidence type="ECO:0000256" key="3">
    <source>
        <dbReference type="ARBA" id="ARBA00022475"/>
    </source>
</evidence>
<feature type="transmembrane region" description="Helical" evidence="8">
    <location>
        <begin position="115"/>
        <end position="136"/>
    </location>
</feature>
<dbReference type="STRING" id="151549.A0A4C1YKE8"/>
<organism evidence="10 11">
    <name type="scientific">Eumeta variegata</name>
    <name type="common">Bagworm moth</name>
    <name type="synonym">Eumeta japonica</name>
    <dbReference type="NCBI Taxonomy" id="151549"/>
    <lineage>
        <taxon>Eukaryota</taxon>
        <taxon>Metazoa</taxon>
        <taxon>Ecdysozoa</taxon>
        <taxon>Arthropoda</taxon>
        <taxon>Hexapoda</taxon>
        <taxon>Insecta</taxon>
        <taxon>Pterygota</taxon>
        <taxon>Neoptera</taxon>
        <taxon>Endopterygota</taxon>
        <taxon>Lepidoptera</taxon>
        <taxon>Glossata</taxon>
        <taxon>Ditrysia</taxon>
        <taxon>Tineoidea</taxon>
        <taxon>Psychidae</taxon>
        <taxon>Oiketicinae</taxon>
        <taxon>Eumeta</taxon>
    </lineage>
</organism>
<name>A0A4C1YKE8_EUMVA</name>
<protein>
    <submittedName>
        <fullName evidence="10">Facilitated trehalose transporter Tret1</fullName>
    </submittedName>
</protein>
<keyword evidence="6 8" id="KW-1133">Transmembrane helix</keyword>
<comment type="subcellular location">
    <subcellularLocation>
        <location evidence="1">Cell membrane</location>
        <topology evidence="1">Multi-pass membrane protein</topology>
    </subcellularLocation>
</comment>
<evidence type="ECO:0000256" key="7">
    <source>
        <dbReference type="ARBA" id="ARBA00023136"/>
    </source>
</evidence>
<keyword evidence="7 8" id="KW-0472">Membrane</keyword>
<feature type="transmembrane region" description="Helical" evidence="8">
    <location>
        <begin position="358"/>
        <end position="382"/>
    </location>
</feature>
<evidence type="ECO:0000256" key="1">
    <source>
        <dbReference type="ARBA" id="ARBA00004651"/>
    </source>
</evidence>
<evidence type="ECO:0000256" key="2">
    <source>
        <dbReference type="ARBA" id="ARBA00022448"/>
    </source>
</evidence>
<reference evidence="10 11" key="1">
    <citation type="journal article" date="2019" name="Commun. Biol.">
        <title>The bagworm genome reveals a unique fibroin gene that provides high tensile strength.</title>
        <authorList>
            <person name="Kono N."/>
            <person name="Nakamura H."/>
            <person name="Ohtoshi R."/>
            <person name="Tomita M."/>
            <person name="Numata K."/>
            <person name="Arakawa K."/>
        </authorList>
    </citation>
    <scope>NUCLEOTIDE SEQUENCE [LARGE SCALE GENOMIC DNA]</scope>
</reference>
<sequence length="468" mass="50713">MSESSGGPLPLLPAIIPFLTLLANLSLFSYGLQAGWISPMSKVLQSEEGPSDTPISDSTMLWIASTMTITAVVATPIYSYLLDAFGRKMCIITIGIFQLSCWAIKLFYASTAGLIIARAACGVASGACFTVVPVYLKEISQEDNRGAIGSLVMLTQSFGFVTMYAMGPYLEYYTVLWVVIALPAVMVLLMLMAPESPAYLIKIGKIEEAKAALALLRGKDKNEKYICNETLLMITQEEHFKSLPTLSYRTILSEKAYRNGLVLLAIVMTVHACSGNFAVFTYAATIVKTSGVTVDPDLQTVAFPLVMAIGGILPTIFMDKMRRKTLFAICLVVTGASHSVVASVILLHNHDVHVPGGLAVGAITVSAFANGAGILPVPYVIMSELFNFQVRARLIGICVTYAWFLCFVQLSIFGPISGTFGMHTMFFGFAAINIVGVTLVWILLPETKGKSVEEIESELRGKKRINDF</sequence>
<feature type="transmembrane region" description="Helical" evidence="8">
    <location>
        <begin position="12"/>
        <end position="32"/>
    </location>
</feature>
<evidence type="ECO:0000256" key="8">
    <source>
        <dbReference type="SAM" id="Phobius"/>
    </source>
</evidence>
<evidence type="ECO:0000259" key="9">
    <source>
        <dbReference type="PROSITE" id="PS50850"/>
    </source>
</evidence>
<dbReference type="GO" id="GO:0022857">
    <property type="term" value="F:transmembrane transporter activity"/>
    <property type="evidence" value="ECO:0007669"/>
    <property type="project" value="InterPro"/>
</dbReference>
<feature type="transmembrane region" description="Helical" evidence="8">
    <location>
        <begin position="60"/>
        <end position="82"/>
    </location>
</feature>
<evidence type="ECO:0000313" key="10">
    <source>
        <dbReference type="EMBL" id="GBP76666.1"/>
    </source>
</evidence>
<dbReference type="SUPFAM" id="SSF103473">
    <property type="entry name" value="MFS general substrate transporter"/>
    <property type="match status" value="1"/>
</dbReference>
<keyword evidence="3" id="KW-1003">Cell membrane</keyword>
<feature type="transmembrane region" description="Helical" evidence="8">
    <location>
        <begin position="89"/>
        <end position="109"/>
    </location>
</feature>
<keyword evidence="2" id="KW-0813">Transport</keyword>
<gene>
    <name evidence="10" type="primary">Tret1</name>
    <name evidence="10" type="ORF">EVAR_51151_1</name>
</gene>
<keyword evidence="5 8" id="KW-0812">Transmembrane</keyword>
<feature type="transmembrane region" description="Helical" evidence="8">
    <location>
        <begin position="298"/>
        <end position="318"/>
    </location>
</feature>
<evidence type="ECO:0000313" key="11">
    <source>
        <dbReference type="Proteomes" id="UP000299102"/>
    </source>
</evidence>
<feature type="transmembrane region" description="Helical" evidence="8">
    <location>
        <begin position="148"/>
        <end position="166"/>
    </location>
</feature>
<feature type="transmembrane region" description="Helical" evidence="8">
    <location>
        <begin position="394"/>
        <end position="413"/>
    </location>
</feature>
<keyword evidence="11" id="KW-1185">Reference proteome</keyword>
<evidence type="ECO:0000256" key="4">
    <source>
        <dbReference type="ARBA" id="ARBA00022597"/>
    </source>
</evidence>
<evidence type="ECO:0000256" key="6">
    <source>
        <dbReference type="ARBA" id="ARBA00022989"/>
    </source>
</evidence>
<dbReference type="Pfam" id="PF00083">
    <property type="entry name" value="Sugar_tr"/>
    <property type="match status" value="1"/>
</dbReference>
<proteinExistence type="predicted"/>
<feature type="transmembrane region" description="Helical" evidence="8">
    <location>
        <begin position="425"/>
        <end position="444"/>
    </location>
</feature>
<dbReference type="Gene3D" id="1.20.1250.20">
    <property type="entry name" value="MFS general substrate transporter like domains"/>
    <property type="match status" value="1"/>
</dbReference>
<feature type="transmembrane region" description="Helical" evidence="8">
    <location>
        <begin position="172"/>
        <end position="193"/>
    </location>
</feature>
<dbReference type="Proteomes" id="UP000299102">
    <property type="component" value="Unassembled WGS sequence"/>
</dbReference>
<dbReference type="InterPro" id="IPR050549">
    <property type="entry name" value="MFS_Trehalose_Transporter"/>
</dbReference>
<dbReference type="GO" id="GO:0005886">
    <property type="term" value="C:plasma membrane"/>
    <property type="evidence" value="ECO:0007669"/>
    <property type="project" value="UniProtKB-SubCell"/>
</dbReference>
<feature type="transmembrane region" description="Helical" evidence="8">
    <location>
        <begin position="261"/>
        <end position="286"/>
    </location>
</feature>
<dbReference type="EMBL" id="BGZK01001297">
    <property type="protein sequence ID" value="GBP76666.1"/>
    <property type="molecule type" value="Genomic_DNA"/>
</dbReference>
<accession>A0A4C1YKE8</accession>
<dbReference type="OrthoDB" id="4142200at2759"/>
<feature type="transmembrane region" description="Helical" evidence="8">
    <location>
        <begin position="325"/>
        <end position="346"/>
    </location>
</feature>